<dbReference type="KEGG" id="dar:Daro_2234"/>
<dbReference type="Pfam" id="PF25169">
    <property type="entry name" value="DUF7830"/>
    <property type="match status" value="1"/>
</dbReference>
<dbReference type="Pfam" id="PF19500">
    <property type="entry name" value="DUF6035"/>
    <property type="match status" value="1"/>
</dbReference>
<dbReference type="EMBL" id="CP000089">
    <property type="protein sequence ID" value="AAZ46973.1"/>
    <property type="molecule type" value="Genomic_DNA"/>
</dbReference>
<dbReference type="OrthoDB" id="1302950at2"/>
<dbReference type="STRING" id="159087.Daro_2234"/>
<feature type="domain" description="DUF7829" evidence="2">
    <location>
        <begin position="348"/>
        <end position="426"/>
    </location>
</feature>
<proteinExistence type="predicted"/>
<name>Q47DV8_DECAR</name>
<feature type="domain" description="DUF7830" evidence="3">
    <location>
        <begin position="28"/>
        <end position="99"/>
    </location>
</feature>
<accession>Q47DV8</accession>
<dbReference type="InterPro" id="IPR057151">
    <property type="entry name" value="DUF7829"/>
</dbReference>
<dbReference type="AlphaFoldDB" id="Q47DV8"/>
<evidence type="ECO:0000313" key="4">
    <source>
        <dbReference type="EMBL" id="AAZ46973.1"/>
    </source>
</evidence>
<reference evidence="4" key="1">
    <citation type="submission" date="2005-08" db="EMBL/GenBank/DDBJ databases">
        <title>Complete sequence of Dechloromonas aromatica RCB.</title>
        <authorList>
            <person name="Salinero K.K."/>
            <person name="Copeland A."/>
            <person name="Lucas S."/>
            <person name="Lapidus A."/>
            <person name="Barry K."/>
            <person name="Detter J.C."/>
            <person name="Glavina T."/>
            <person name="Hammon N."/>
            <person name="Israni S."/>
            <person name="Pitluck S."/>
            <person name="Di Bartolo G."/>
            <person name="Trong S."/>
            <person name="Schmutz J."/>
            <person name="Larimer F."/>
            <person name="Land M."/>
            <person name="Ivanova N."/>
            <person name="Richardson P."/>
        </authorList>
    </citation>
    <scope>NUCLEOTIDE SEQUENCE</scope>
    <source>
        <strain evidence="4">RCB</strain>
    </source>
</reference>
<gene>
    <name evidence="4" type="ordered locus">Daro_2234</name>
</gene>
<dbReference type="Pfam" id="PF25167">
    <property type="entry name" value="DUF7829"/>
    <property type="match status" value="1"/>
</dbReference>
<dbReference type="InterPro" id="IPR046099">
    <property type="entry name" value="DUF6035"/>
</dbReference>
<evidence type="ECO:0000259" key="2">
    <source>
        <dbReference type="Pfam" id="PF25167"/>
    </source>
</evidence>
<organism evidence="4">
    <name type="scientific">Dechloromonas aromatica (strain RCB)</name>
    <dbReference type="NCBI Taxonomy" id="159087"/>
    <lineage>
        <taxon>Bacteria</taxon>
        <taxon>Pseudomonadati</taxon>
        <taxon>Pseudomonadota</taxon>
        <taxon>Betaproteobacteria</taxon>
        <taxon>Rhodocyclales</taxon>
        <taxon>Azonexaceae</taxon>
        <taxon>Dechloromonas</taxon>
    </lineage>
</organism>
<protein>
    <submittedName>
        <fullName evidence="4">Uncharacterized protein</fullName>
    </submittedName>
</protein>
<dbReference type="eggNOG" id="COG4469">
    <property type="taxonomic scope" value="Bacteria"/>
</dbReference>
<evidence type="ECO:0000259" key="3">
    <source>
        <dbReference type="Pfam" id="PF25169"/>
    </source>
</evidence>
<sequence>MGPTVLDERGAFAVENPEVAEVMEIASGDHLDHGEVIGTDYEKAIQLRMALRTDIKRGTPHYACSLCGVPVYLVSRAEERRFFFRHTLEDGRCLARTRGELSQEEIDARRYNGVKESARHLQMKEWVAQCLAADPRFTDVATEKRWSGTLTAEWRKPDVRAIYRGIPVVFEIQLSTTYVNVIAERREFYLQEGGLLIWIFAHFDGGARRLTQDDVFFNNNRNAFVVTQATRDASVQQGRFMLDCIWAEPTLMGNADLQRRVVGFDDLTLERESQRAYYFDFDGARDALQEQVRERERQRLAEVREKFETWWLDYETSDTPDYRGWAELRRALAAERVELPQYPNHVPRTLLNALYSAKHGRVIGWRFKTFIEVAHRVEPAHRRYLHYFRRALAAYDRADQLRAEDKSGKWALKVKHYKAQMQINDPAYTPDTSDMKLVVLLFPEIFV</sequence>
<dbReference type="InterPro" id="IPR057152">
    <property type="entry name" value="DUF7830"/>
</dbReference>
<evidence type="ECO:0000259" key="1">
    <source>
        <dbReference type="Pfam" id="PF19500"/>
    </source>
</evidence>
<feature type="domain" description="DUF6035" evidence="1">
    <location>
        <begin position="113"/>
        <end position="281"/>
    </location>
</feature>
<dbReference type="HOGENOM" id="CLU_049576_0_0_4"/>